<feature type="domain" description="Polymerase nucleotidyl transferase" evidence="1">
    <location>
        <begin position="42"/>
        <end position="76"/>
    </location>
</feature>
<evidence type="ECO:0000313" key="3">
    <source>
        <dbReference type="Proteomes" id="UP000320390"/>
    </source>
</evidence>
<dbReference type="OrthoDB" id="272882at2"/>
<dbReference type="GO" id="GO:0016779">
    <property type="term" value="F:nucleotidyltransferase activity"/>
    <property type="evidence" value="ECO:0007669"/>
    <property type="project" value="InterPro"/>
</dbReference>
<name>A0A518ENW2_9BACT</name>
<proteinExistence type="predicted"/>
<protein>
    <recommendedName>
        <fullName evidence="1">Polymerase nucleotidyl transferase domain-containing protein</fullName>
    </recommendedName>
</protein>
<sequence>MASLLEELQVRLGADWAAIRAAKEAARDERGRLRKNLQGCGTTDAAIVAFGSLAREEVTSGSDLDWTLLVDGPAKRDHWPSVHRIRTTLADSDTKPPNPSGAFGTMAFSHELVHRIGGDTDTNKITTQRVLLLLESAPIGPSAGAAVHRRVVRSVLDSYLGDDAVTYDRIPHVLLNDVVRYWRTVTVDFAAKARERGDRGWAIRNLKLRTARKLIFAAGLALCLRRVHSTPENARNDVSPEARAELLEALVADVERTPVELLASVTAESRDMDALAAPLFEAYDRFLALVDDPDQRGRLEKLSRADADTDEIWQSARVIGRDFGRAVQAFFFDEKSLFSDAIQRYGVF</sequence>
<dbReference type="InterPro" id="IPR043519">
    <property type="entry name" value="NT_sf"/>
</dbReference>
<organism evidence="2 3">
    <name type="scientific">Saltatorellus ferox</name>
    <dbReference type="NCBI Taxonomy" id="2528018"/>
    <lineage>
        <taxon>Bacteria</taxon>
        <taxon>Pseudomonadati</taxon>
        <taxon>Planctomycetota</taxon>
        <taxon>Planctomycetia</taxon>
        <taxon>Planctomycetia incertae sedis</taxon>
        <taxon>Saltatorellus</taxon>
    </lineage>
</organism>
<gene>
    <name evidence="2" type="ORF">Poly30_12840</name>
</gene>
<keyword evidence="3" id="KW-1185">Reference proteome</keyword>
<dbReference type="InterPro" id="IPR002934">
    <property type="entry name" value="Polymerase_NTP_transf_dom"/>
</dbReference>
<dbReference type="RefSeq" id="WP_145195385.1">
    <property type="nucleotide sequence ID" value="NZ_CP036434.1"/>
</dbReference>
<dbReference type="SUPFAM" id="SSF81301">
    <property type="entry name" value="Nucleotidyltransferase"/>
    <property type="match status" value="1"/>
</dbReference>
<dbReference type="AlphaFoldDB" id="A0A518ENW2"/>
<accession>A0A518ENW2</accession>
<reference evidence="2 3" key="1">
    <citation type="submission" date="2019-02" db="EMBL/GenBank/DDBJ databases">
        <title>Deep-cultivation of Planctomycetes and their phenomic and genomic characterization uncovers novel biology.</title>
        <authorList>
            <person name="Wiegand S."/>
            <person name="Jogler M."/>
            <person name="Boedeker C."/>
            <person name="Pinto D."/>
            <person name="Vollmers J."/>
            <person name="Rivas-Marin E."/>
            <person name="Kohn T."/>
            <person name="Peeters S.H."/>
            <person name="Heuer A."/>
            <person name="Rast P."/>
            <person name="Oberbeckmann S."/>
            <person name="Bunk B."/>
            <person name="Jeske O."/>
            <person name="Meyerdierks A."/>
            <person name="Storesund J.E."/>
            <person name="Kallscheuer N."/>
            <person name="Luecker S."/>
            <person name="Lage O.M."/>
            <person name="Pohl T."/>
            <person name="Merkel B.J."/>
            <person name="Hornburger P."/>
            <person name="Mueller R.-W."/>
            <person name="Bruemmer F."/>
            <person name="Labrenz M."/>
            <person name="Spormann A.M."/>
            <person name="Op den Camp H."/>
            <person name="Overmann J."/>
            <person name="Amann R."/>
            <person name="Jetten M.S.M."/>
            <person name="Mascher T."/>
            <person name="Medema M.H."/>
            <person name="Devos D.P."/>
            <person name="Kaster A.-K."/>
            <person name="Ovreas L."/>
            <person name="Rohde M."/>
            <person name="Galperin M.Y."/>
            <person name="Jogler C."/>
        </authorList>
    </citation>
    <scope>NUCLEOTIDE SEQUENCE [LARGE SCALE GENOMIC DNA]</scope>
    <source>
        <strain evidence="2 3">Poly30</strain>
    </source>
</reference>
<dbReference type="Proteomes" id="UP000320390">
    <property type="component" value="Chromosome"/>
</dbReference>
<dbReference type="EMBL" id="CP036434">
    <property type="protein sequence ID" value="QDV05782.1"/>
    <property type="molecule type" value="Genomic_DNA"/>
</dbReference>
<dbReference type="Pfam" id="PF01909">
    <property type="entry name" value="NTP_transf_2"/>
    <property type="match status" value="1"/>
</dbReference>
<evidence type="ECO:0000259" key="1">
    <source>
        <dbReference type="Pfam" id="PF01909"/>
    </source>
</evidence>
<evidence type="ECO:0000313" key="2">
    <source>
        <dbReference type="EMBL" id="QDV05782.1"/>
    </source>
</evidence>